<evidence type="ECO:0000313" key="2">
    <source>
        <dbReference type="EMBL" id="KKM76130.1"/>
    </source>
</evidence>
<evidence type="ECO:0000256" key="1">
    <source>
        <dbReference type="SAM" id="MobiDB-lite"/>
    </source>
</evidence>
<dbReference type="AlphaFoldDB" id="A0A0F9MHH9"/>
<name>A0A0F9MHH9_9ZZZZ</name>
<accession>A0A0F9MHH9</accession>
<dbReference type="EMBL" id="LAZR01008860">
    <property type="protein sequence ID" value="KKM76130.1"/>
    <property type="molecule type" value="Genomic_DNA"/>
</dbReference>
<feature type="region of interest" description="Disordered" evidence="1">
    <location>
        <begin position="642"/>
        <end position="710"/>
    </location>
</feature>
<gene>
    <name evidence="2" type="ORF">LCGC14_1383220</name>
</gene>
<sequence>MPYSGPNDSKLPANVKKLPIGKRRRWIAIWNSTFRKCRSQSQGKGSVKRCETRAFRIANGTVKELTMDLDYRDVLAKMRDIAKEEGLDVLSIGDQDALLARAIKELSAPSQAPEEPGCDCEVKEGEKCPHDLIELAPKPFGGATSFSDYDEYEDAIDTEMHVKELGSIFRLLVNNIFEDEEMTLPQKADAVVSAATELSTRVKAPPPQVGVRGIIDKVKDAVKGHFTSKVGVSTHNPAHITEGSWDGAKARMELRRWASSDGSGDPDKINWNKFRRGFAAVDSPFDKLGAFWGPHHRIRNGTLMTQRSGVIAAFGAAKGARAGAGRPDALAHLNAHRRQFGIGQAELEEILGVSFKELGLPDDIPSGSFASYKDADGQWRWMIINTNKFEDREGEIFSVKSHKEYIAYVEKSGDWPELWLWHTPGTRLGVASLVDYVDGFVVHSGTYDEGMEDVAENLSKMQHKCGVSHGYEYLLGDEEDKVYEHYRTFELTICPAARAANIWGTEFATFLKEVTMGFSKDKREFFVEALGEERVAALETRLPALEKELEGEGVNFKEMIDDLLKPVEAKAEEEGGEAEGEKPTGDEKPAGESEDEEETPAGDERLEKIEANVAAVGQSVADLVASNKELVEGIGDRIAQGLSDALTGRRQAPKTKENGGGQRPSEDPENVQDKGAISEAFRIGSDAPGREQNPAAKYVDDLANAGTTQG</sequence>
<reference evidence="2" key="1">
    <citation type="journal article" date="2015" name="Nature">
        <title>Complex archaea that bridge the gap between prokaryotes and eukaryotes.</title>
        <authorList>
            <person name="Spang A."/>
            <person name="Saw J.H."/>
            <person name="Jorgensen S.L."/>
            <person name="Zaremba-Niedzwiedzka K."/>
            <person name="Martijn J."/>
            <person name="Lind A.E."/>
            <person name="van Eijk R."/>
            <person name="Schleper C."/>
            <person name="Guy L."/>
            <person name="Ettema T.J."/>
        </authorList>
    </citation>
    <scope>NUCLEOTIDE SEQUENCE</scope>
</reference>
<protein>
    <submittedName>
        <fullName evidence="2">Uncharacterized protein</fullName>
    </submittedName>
</protein>
<comment type="caution">
    <text evidence="2">The sequence shown here is derived from an EMBL/GenBank/DDBJ whole genome shotgun (WGS) entry which is preliminary data.</text>
</comment>
<feature type="region of interest" description="Disordered" evidence="1">
    <location>
        <begin position="570"/>
        <end position="602"/>
    </location>
</feature>
<organism evidence="2">
    <name type="scientific">marine sediment metagenome</name>
    <dbReference type="NCBI Taxonomy" id="412755"/>
    <lineage>
        <taxon>unclassified sequences</taxon>
        <taxon>metagenomes</taxon>
        <taxon>ecological metagenomes</taxon>
    </lineage>
</organism>
<feature type="compositionally biased region" description="Basic and acidic residues" evidence="1">
    <location>
        <begin position="570"/>
        <end position="591"/>
    </location>
</feature>
<feature type="compositionally biased region" description="Acidic residues" evidence="1">
    <location>
        <begin position="592"/>
        <end position="601"/>
    </location>
</feature>
<proteinExistence type="predicted"/>